<dbReference type="AlphaFoldDB" id="A0A2I8VMR7"/>
<evidence type="ECO:0000313" key="5">
    <source>
        <dbReference type="Proteomes" id="UP000236584"/>
    </source>
</evidence>
<keyword evidence="1" id="KW-0732">Signal</keyword>
<dbReference type="RefSeq" id="WP_103426874.1">
    <property type="nucleotide sequence ID" value="NZ_CP026309.1"/>
</dbReference>
<dbReference type="Pfam" id="PF11611">
    <property type="entry name" value="DUF4352"/>
    <property type="match status" value="2"/>
</dbReference>
<feature type="domain" description="DUF4352" evidence="3">
    <location>
        <begin position="216"/>
        <end position="327"/>
    </location>
</feature>
<accession>A0A2I8VMR7</accession>
<evidence type="ECO:0000259" key="3">
    <source>
        <dbReference type="Pfam" id="PF11611"/>
    </source>
</evidence>
<organism evidence="4 5">
    <name type="scientific">Salinigranum rubrum</name>
    <dbReference type="NCBI Taxonomy" id="755307"/>
    <lineage>
        <taxon>Archaea</taxon>
        <taxon>Methanobacteriati</taxon>
        <taxon>Methanobacteriota</taxon>
        <taxon>Stenosarchaea group</taxon>
        <taxon>Halobacteria</taxon>
        <taxon>Halobacteriales</taxon>
        <taxon>Haloferacaceae</taxon>
        <taxon>Salinigranum</taxon>
    </lineage>
</organism>
<sequence>MNRRRYISACGVTLAGLTGCTSDERPEQVTDTPGSSGGESSGEVDETTESEGQTATSTPEPSNQVATAQIGEVVQDDTLAMVVNGIEETAQIGEFQQAESGRTYVVVDLAIKNVTSDEFISFSGLLQTRLKDDEDYTYDQTFASTGRNLEGGQIAPGEVSRGDVVYEVPEDASGLVMQFDFQALSLFRFSRVEIDLSQSAESTTALEQDLQVDTYEPGDSVSFNDTVVTVNSVETATSIGSFAEADDGNEFVVVDISTVNETSEELNISIALQMLLKGDSGFSYPFDISAYSALDRAYEQGSPLAPGETRRGKLAYEVPEGMSPLYWAFEFSLWVEGTKTFWQIR</sequence>
<evidence type="ECO:0000256" key="1">
    <source>
        <dbReference type="ARBA" id="ARBA00022729"/>
    </source>
</evidence>
<dbReference type="Gene3D" id="2.60.40.1240">
    <property type="match status" value="2"/>
</dbReference>
<dbReference type="EMBL" id="CP026309">
    <property type="protein sequence ID" value="AUV83185.1"/>
    <property type="molecule type" value="Genomic_DNA"/>
</dbReference>
<feature type="domain" description="DUF4352" evidence="3">
    <location>
        <begin position="69"/>
        <end position="180"/>
    </location>
</feature>
<evidence type="ECO:0000313" key="4">
    <source>
        <dbReference type="EMBL" id="AUV83185.1"/>
    </source>
</evidence>
<feature type="region of interest" description="Disordered" evidence="2">
    <location>
        <begin position="17"/>
        <end position="65"/>
    </location>
</feature>
<dbReference type="InterPro" id="IPR029050">
    <property type="entry name" value="Immunoprotect_excell_Ig-like"/>
</dbReference>
<reference evidence="4 5" key="1">
    <citation type="submission" date="2018-01" db="EMBL/GenBank/DDBJ databases">
        <title>Complete genome sequence of Salinigranum rubrum GX10T, an extremely halophilic archaeon isolated from a marine solar saltern.</title>
        <authorList>
            <person name="Han S."/>
        </authorList>
    </citation>
    <scope>NUCLEOTIDE SEQUENCE [LARGE SCALE GENOMIC DNA]</scope>
    <source>
        <strain evidence="4 5">GX10</strain>
    </source>
</reference>
<dbReference type="Proteomes" id="UP000236584">
    <property type="component" value="Chromosome"/>
</dbReference>
<dbReference type="KEGG" id="srub:C2R22_17305"/>
<gene>
    <name evidence="4" type="ORF">C2R22_17305</name>
</gene>
<name>A0A2I8VMR7_9EURY</name>
<protein>
    <recommendedName>
        <fullName evidence="3">DUF4352 domain-containing protein</fullName>
    </recommendedName>
</protein>
<proteinExistence type="predicted"/>
<dbReference type="InterPro" id="IPR029051">
    <property type="entry name" value="DUF4352"/>
</dbReference>
<feature type="compositionally biased region" description="Polar residues" evidence="2">
    <location>
        <begin position="53"/>
        <end position="65"/>
    </location>
</feature>
<keyword evidence="5" id="KW-1185">Reference proteome</keyword>
<evidence type="ECO:0000256" key="2">
    <source>
        <dbReference type="SAM" id="MobiDB-lite"/>
    </source>
</evidence>
<dbReference type="OrthoDB" id="293745at2157"/>
<dbReference type="GeneID" id="35593887"/>
<dbReference type="PROSITE" id="PS51257">
    <property type="entry name" value="PROKAR_LIPOPROTEIN"/>
    <property type="match status" value="1"/>
</dbReference>